<dbReference type="GO" id="GO:0005886">
    <property type="term" value="C:plasma membrane"/>
    <property type="evidence" value="ECO:0007669"/>
    <property type="project" value="UniProtKB-SubCell"/>
</dbReference>
<comment type="cofactor">
    <cofactor evidence="14">
        <name>Zn(2+)</name>
        <dbReference type="ChEBI" id="CHEBI:29105"/>
    </cofactor>
    <text evidence="14">Binds 1 zinc ion per subunit.</text>
</comment>
<keyword evidence="7 14" id="KW-0479">Metal-binding</keyword>
<feature type="binding site" evidence="13">
    <location>
        <begin position="137"/>
        <end position="139"/>
    </location>
    <ligand>
        <name>a peptide</name>
        <dbReference type="ChEBI" id="CHEBI:60466"/>
    </ligand>
</feature>
<dbReference type="PRINTS" id="PR00756">
    <property type="entry name" value="ALADIPTASE"/>
</dbReference>
<dbReference type="GO" id="GO:0098552">
    <property type="term" value="C:side of membrane"/>
    <property type="evidence" value="ECO:0007669"/>
    <property type="project" value="UniProtKB-KW"/>
</dbReference>
<evidence type="ECO:0000256" key="1">
    <source>
        <dbReference type="ARBA" id="ARBA00004496"/>
    </source>
</evidence>
<dbReference type="Pfam" id="PF09127">
    <property type="entry name" value="Leuk-A4-hydro_C"/>
    <property type="match status" value="1"/>
</dbReference>
<comment type="similarity">
    <text evidence="3">Belongs to the peptidase M1 family.</text>
</comment>
<feature type="binding site" evidence="14">
    <location>
        <position position="299"/>
    </location>
    <ligand>
        <name>Zn(2+)</name>
        <dbReference type="ChEBI" id="CHEBI:29105"/>
        <note>catalytic</note>
    </ligand>
</feature>
<dbReference type="Pfam" id="PF17900">
    <property type="entry name" value="Peptidase_M1_N"/>
    <property type="match status" value="1"/>
</dbReference>
<proteinExistence type="inferred from homology"/>
<evidence type="ECO:0000256" key="12">
    <source>
        <dbReference type="PIRSR" id="PIRSR634015-1"/>
    </source>
</evidence>
<keyword evidence="6" id="KW-0645">Protease</keyword>
<dbReference type="Gene3D" id="1.10.390.10">
    <property type="entry name" value="Neutral Protease Domain 2"/>
    <property type="match status" value="1"/>
</dbReference>
<dbReference type="InterPro" id="IPR015211">
    <property type="entry name" value="Peptidase_M1_C"/>
</dbReference>
<dbReference type="InterPro" id="IPR034015">
    <property type="entry name" value="M1_LTA4H"/>
</dbReference>
<reference evidence="16" key="1">
    <citation type="submission" date="2017-10" db="EMBL/GenBank/DDBJ databases">
        <title>Transcriptome Assembly of Sugarcane Aphid Adults.</title>
        <authorList>
            <person name="Scully E.D."/>
            <person name="Palmer N.A."/>
            <person name="Geib S.M."/>
            <person name="Sarath G."/>
            <person name="Sattler S.E."/>
        </authorList>
    </citation>
    <scope>NUCLEOTIDE SEQUENCE</scope>
    <source>
        <tissue evidence="16">Whole body</tissue>
    </source>
</reference>
<keyword evidence="5" id="KW-0336">GPI-anchor</keyword>
<evidence type="ECO:0000256" key="10">
    <source>
        <dbReference type="ARBA" id="ARBA00023049"/>
    </source>
</evidence>
<sequence>MSSGKRLSPNDPGSYSLPEKVAVTHIDIELAADFENEKLKGFVDLSITKIDESCDYIILDNIDLNIISIKNKDDGTLLDYTIGDRLEVFGSKLEIKVPSIKKSIIQITYETSKTASALQWLTPEQTLGKVYPYLFSQCQPAHARSMLPCQDTPSTKSTYSAKITAPKPLTVLMSAVPLEVIDNGDTRTFLFQQTVPIQSYLIALAIGNLVSKTLSPISKVWSEPEEIDKAAYEFEQTPELLKTAENVCGPYVWKIYDLLVMPPSFPFGGMENPCLTFVTPTLLAGDRSLVNVVAHEIAHSWTGNLVTNRNFEHFWMNEGFTVYVERRIHGLLNGESSREFAALGGLEDLKQSVDNLGAQNPLTKLVVDLSGIDPDDAFSTCPYEKGHTFLFYLENLLGVGKFQIFFKSYIDKFKYKSVGTEDFKSYLLYYFQEDSAISKIDWDLWLYTCGMPPIIPSYDTSYQDACLSLLNHWEQWDGTGDNFKKSDLDKFQTAQTIQFLALVLKSNNFTLFKVKTMQEVYDFNSNGNCEILLRWLRTCVKFKWMEQLELIFKFINTTGRMKYVRPLYRDLYSWEETRTKTIDNFENNKMRMMYVCRHTVAKDLHLRNC</sequence>
<dbReference type="InterPro" id="IPR038502">
    <property type="entry name" value="M1_LTA-4_hydro/amino_C_sf"/>
</dbReference>
<dbReference type="SUPFAM" id="SSF63737">
    <property type="entry name" value="Leukotriene A4 hydrolase N-terminal domain"/>
    <property type="match status" value="1"/>
</dbReference>
<dbReference type="InterPro" id="IPR014782">
    <property type="entry name" value="Peptidase_M1_dom"/>
</dbReference>
<dbReference type="SUPFAM" id="SSF55486">
    <property type="entry name" value="Metalloproteases ('zincins'), catalytic domain"/>
    <property type="match status" value="1"/>
</dbReference>
<keyword evidence="9 14" id="KW-0862">Zinc</keyword>
<feature type="binding site" evidence="13">
    <location>
        <begin position="266"/>
        <end position="271"/>
    </location>
    <ligand>
        <name>a peptide</name>
        <dbReference type="ChEBI" id="CHEBI:60466"/>
    </ligand>
</feature>
<dbReference type="InterPro" id="IPR016024">
    <property type="entry name" value="ARM-type_fold"/>
</dbReference>
<evidence type="ECO:0000313" key="16">
    <source>
        <dbReference type="EMBL" id="MBW15474.1"/>
    </source>
</evidence>
<keyword evidence="8 16" id="KW-0378">Hydrolase</keyword>
<evidence type="ECO:0000256" key="8">
    <source>
        <dbReference type="ARBA" id="ARBA00022801"/>
    </source>
</evidence>
<dbReference type="GO" id="GO:0005829">
    <property type="term" value="C:cytosol"/>
    <property type="evidence" value="ECO:0007669"/>
    <property type="project" value="TreeGrafter"/>
</dbReference>
<feature type="binding site" evidence="14">
    <location>
        <position position="318"/>
    </location>
    <ligand>
        <name>Zn(2+)</name>
        <dbReference type="ChEBI" id="CHEBI:29105"/>
        <note>catalytic</note>
    </ligand>
</feature>
<evidence type="ECO:0000256" key="3">
    <source>
        <dbReference type="ARBA" id="ARBA00010136"/>
    </source>
</evidence>
<evidence type="ECO:0000256" key="4">
    <source>
        <dbReference type="ARBA" id="ARBA00022490"/>
    </source>
</evidence>
<keyword evidence="10" id="KW-0482">Metalloprotease</keyword>
<dbReference type="Gene3D" id="3.30.2010.30">
    <property type="match status" value="1"/>
</dbReference>
<evidence type="ECO:0000256" key="5">
    <source>
        <dbReference type="ARBA" id="ARBA00022622"/>
    </source>
</evidence>
<dbReference type="InterPro" id="IPR027268">
    <property type="entry name" value="Peptidase_M4/M1_CTD_sf"/>
</dbReference>
<keyword evidence="5" id="KW-0325">Glycoprotein</keyword>
<dbReference type="EMBL" id="GFXV01003669">
    <property type="protein sequence ID" value="MBW15474.1"/>
    <property type="molecule type" value="Transcribed_RNA"/>
</dbReference>
<keyword evidence="5" id="KW-0472">Membrane</keyword>
<dbReference type="PANTHER" id="PTHR45726:SF3">
    <property type="entry name" value="LEUKOTRIENE A-4 HYDROLASE"/>
    <property type="match status" value="1"/>
</dbReference>
<dbReference type="InterPro" id="IPR045357">
    <property type="entry name" value="Aminopeptidase_N-like_N"/>
</dbReference>
<dbReference type="GO" id="GO:0004177">
    <property type="term" value="F:aminopeptidase activity"/>
    <property type="evidence" value="ECO:0007669"/>
    <property type="project" value="TreeGrafter"/>
</dbReference>
<name>A0A2H8TMS3_9HEMI</name>
<dbReference type="GO" id="GO:0004301">
    <property type="term" value="F:epoxide hydrolase activity"/>
    <property type="evidence" value="ECO:0007669"/>
    <property type="project" value="TreeGrafter"/>
</dbReference>
<organism evidence="16">
    <name type="scientific">Melanaphis sacchari</name>
    <dbReference type="NCBI Taxonomy" id="742174"/>
    <lineage>
        <taxon>Eukaryota</taxon>
        <taxon>Metazoa</taxon>
        <taxon>Ecdysozoa</taxon>
        <taxon>Arthropoda</taxon>
        <taxon>Hexapoda</taxon>
        <taxon>Insecta</taxon>
        <taxon>Pterygota</taxon>
        <taxon>Neoptera</taxon>
        <taxon>Paraneoptera</taxon>
        <taxon>Hemiptera</taxon>
        <taxon>Sternorrhyncha</taxon>
        <taxon>Aphidomorpha</taxon>
        <taxon>Aphidoidea</taxon>
        <taxon>Aphididae</taxon>
        <taxon>Aphidini</taxon>
        <taxon>Melanaphis</taxon>
    </lineage>
</organism>
<keyword evidence="4" id="KW-0963">Cytoplasm</keyword>
<dbReference type="OrthoDB" id="79562at2759"/>
<evidence type="ECO:0000256" key="14">
    <source>
        <dbReference type="PIRSR" id="PIRSR634015-3"/>
    </source>
</evidence>
<gene>
    <name evidence="16" type="primary">LTA4H_1</name>
</gene>
<dbReference type="InterPro" id="IPR001930">
    <property type="entry name" value="Peptidase_M1"/>
</dbReference>
<dbReference type="Gene3D" id="1.25.40.320">
    <property type="entry name" value="Peptidase M1, leukotriene A4 hydrolase/aminopeptidase C-terminal domain"/>
    <property type="match status" value="1"/>
</dbReference>
<feature type="active site" description="Proton acceptor" evidence="12">
    <location>
        <position position="296"/>
    </location>
</feature>
<dbReference type="GO" id="GO:0043171">
    <property type="term" value="P:peptide catabolic process"/>
    <property type="evidence" value="ECO:0007669"/>
    <property type="project" value="TreeGrafter"/>
</dbReference>
<feature type="domain" description="Peptidase M1 leukotriene A4 hydrolase/aminopeptidase C-terminal" evidence="15">
    <location>
        <begin position="461"/>
        <end position="604"/>
    </location>
</feature>
<dbReference type="GO" id="GO:0006508">
    <property type="term" value="P:proteolysis"/>
    <property type="evidence" value="ECO:0007669"/>
    <property type="project" value="UniProtKB-KW"/>
</dbReference>
<feature type="binding site" evidence="13">
    <location>
        <begin position="560"/>
        <end position="562"/>
    </location>
    <ligand>
        <name>a peptide</name>
        <dbReference type="ChEBI" id="CHEBI:60466"/>
    </ligand>
</feature>
<evidence type="ECO:0000259" key="15">
    <source>
        <dbReference type="SMART" id="SM01263"/>
    </source>
</evidence>
<evidence type="ECO:0000256" key="9">
    <source>
        <dbReference type="ARBA" id="ARBA00022833"/>
    </source>
</evidence>
<dbReference type="FunFam" id="3.30.2010.30:FF:000001">
    <property type="entry name" value="Leukotriene A(4) hydrolase"/>
    <property type="match status" value="1"/>
</dbReference>
<dbReference type="AlphaFoldDB" id="A0A2H8TMS3"/>
<evidence type="ECO:0000256" key="11">
    <source>
        <dbReference type="ARBA" id="ARBA00023288"/>
    </source>
</evidence>
<keyword evidence="11" id="KW-0449">Lipoprotein</keyword>
<dbReference type="InterPro" id="IPR049980">
    <property type="entry name" value="LTA4H_cat"/>
</dbReference>
<dbReference type="GO" id="GO:0008237">
    <property type="term" value="F:metallopeptidase activity"/>
    <property type="evidence" value="ECO:0007669"/>
    <property type="project" value="UniProtKB-KW"/>
</dbReference>
<comment type="subcellular location">
    <subcellularLocation>
        <location evidence="2">Cell membrane</location>
        <topology evidence="2">Lipid-anchor</topology>
        <topology evidence="2">GPI-anchor</topology>
    </subcellularLocation>
    <subcellularLocation>
        <location evidence="1">Cytoplasm</location>
    </subcellularLocation>
</comment>
<accession>A0A2H8TMS3</accession>
<protein>
    <submittedName>
        <fullName evidence="16">Leukotriene A-4 hydrolase</fullName>
    </submittedName>
</protein>
<evidence type="ECO:0000256" key="13">
    <source>
        <dbReference type="PIRSR" id="PIRSR634015-2"/>
    </source>
</evidence>
<dbReference type="InterPro" id="IPR042097">
    <property type="entry name" value="Aminopeptidase_N-like_N_sf"/>
</dbReference>
<dbReference type="CDD" id="cd09599">
    <property type="entry name" value="M1_LTA4H"/>
    <property type="match status" value="1"/>
</dbReference>
<feature type="binding site" evidence="14">
    <location>
        <position position="295"/>
    </location>
    <ligand>
        <name>Zn(2+)</name>
        <dbReference type="ChEBI" id="CHEBI:29105"/>
        <note>catalytic</note>
    </ligand>
</feature>
<dbReference type="FunFam" id="2.60.40.1730:FF:000004">
    <property type="entry name" value="Leukotriene A(4) hydrolase"/>
    <property type="match status" value="1"/>
</dbReference>
<dbReference type="SUPFAM" id="SSF48371">
    <property type="entry name" value="ARM repeat"/>
    <property type="match status" value="1"/>
</dbReference>
<evidence type="ECO:0000256" key="7">
    <source>
        <dbReference type="ARBA" id="ARBA00022723"/>
    </source>
</evidence>
<dbReference type="PANTHER" id="PTHR45726">
    <property type="entry name" value="LEUKOTRIENE A-4 HYDROLASE"/>
    <property type="match status" value="1"/>
</dbReference>
<dbReference type="FunFam" id="1.10.390.10:FF:000003">
    <property type="entry name" value="Leukotriene A(4) hydrolase"/>
    <property type="match status" value="1"/>
</dbReference>
<dbReference type="Pfam" id="PF01433">
    <property type="entry name" value="Peptidase_M1"/>
    <property type="match status" value="1"/>
</dbReference>
<dbReference type="Gene3D" id="2.60.40.1730">
    <property type="entry name" value="tricorn interacting facor f3 domain"/>
    <property type="match status" value="1"/>
</dbReference>
<evidence type="ECO:0000256" key="2">
    <source>
        <dbReference type="ARBA" id="ARBA00004609"/>
    </source>
</evidence>
<feature type="active site" description="Proton donor" evidence="12">
    <location>
        <position position="383"/>
    </location>
</feature>
<evidence type="ECO:0000256" key="6">
    <source>
        <dbReference type="ARBA" id="ARBA00022670"/>
    </source>
</evidence>
<dbReference type="SMART" id="SM01263">
    <property type="entry name" value="Leuk-A4-hydro_C"/>
    <property type="match status" value="1"/>
</dbReference>
<dbReference type="GO" id="GO:0008270">
    <property type="term" value="F:zinc ion binding"/>
    <property type="evidence" value="ECO:0007669"/>
    <property type="project" value="InterPro"/>
</dbReference>